<evidence type="ECO:0000313" key="2">
    <source>
        <dbReference type="EMBL" id="KNE56475.1"/>
    </source>
</evidence>
<evidence type="ECO:0008006" key="4">
    <source>
        <dbReference type="Google" id="ProtNLM"/>
    </source>
</evidence>
<dbReference type="Proteomes" id="UP000054350">
    <property type="component" value="Unassembled WGS sequence"/>
</dbReference>
<sequence>MSVYRGWTAGPGIDSSADDAFGLDLPPATTLREAYAPGASPGIQHLFPSSSTYAVRSSPPRPNPISTSVPTRRYVPGLDPAPSPASATPTAALPVPSLALPSTTSRLTVFAPVPLAIDRVSAILMQHGRVVAIEPTADAGTTLAVTFLTPGDAAAAARAAPTFVLDGVPVGVMLDEERPATAASALGTPLVVETATAASPMALFKDAPLPRGGSALALLFGGPAQAPAHAEMEADEMPAYQAAPAFLQPQQGGGGGPWWSRLLDW</sequence>
<dbReference type="AlphaFoldDB" id="A0A0L0S259"/>
<gene>
    <name evidence="2" type="ORF">AMAG_02278</name>
</gene>
<accession>A0A0L0S259</accession>
<dbReference type="VEuPathDB" id="FungiDB:AMAG_02278"/>
<evidence type="ECO:0000256" key="1">
    <source>
        <dbReference type="SAM" id="MobiDB-lite"/>
    </source>
</evidence>
<evidence type="ECO:0000313" key="3">
    <source>
        <dbReference type="Proteomes" id="UP000054350"/>
    </source>
</evidence>
<name>A0A0L0S259_ALLM3</name>
<keyword evidence="3" id="KW-1185">Reference proteome</keyword>
<reference evidence="3" key="2">
    <citation type="submission" date="2009-11" db="EMBL/GenBank/DDBJ databases">
        <title>The Genome Sequence of Allomyces macrogynus strain ATCC 38327.</title>
        <authorList>
            <consortium name="The Broad Institute Genome Sequencing Platform"/>
            <person name="Russ C."/>
            <person name="Cuomo C."/>
            <person name="Shea T."/>
            <person name="Young S.K."/>
            <person name="Zeng Q."/>
            <person name="Koehrsen M."/>
            <person name="Haas B."/>
            <person name="Borodovsky M."/>
            <person name="Guigo R."/>
            <person name="Alvarado L."/>
            <person name="Berlin A."/>
            <person name="Borenstein D."/>
            <person name="Chen Z."/>
            <person name="Engels R."/>
            <person name="Freedman E."/>
            <person name="Gellesch M."/>
            <person name="Goldberg J."/>
            <person name="Griggs A."/>
            <person name="Gujja S."/>
            <person name="Heiman D."/>
            <person name="Hepburn T."/>
            <person name="Howarth C."/>
            <person name="Jen D."/>
            <person name="Larson L."/>
            <person name="Lewis B."/>
            <person name="Mehta T."/>
            <person name="Park D."/>
            <person name="Pearson M."/>
            <person name="Roberts A."/>
            <person name="Saif S."/>
            <person name="Shenoy N."/>
            <person name="Sisk P."/>
            <person name="Stolte C."/>
            <person name="Sykes S."/>
            <person name="Walk T."/>
            <person name="White J."/>
            <person name="Yandava C."/>
            <person name="Burger G."/>
            <person name="Gray M.W."/>
            <person name="Holland P.W.H."/>
            <person name="King N."/>
            <person name="Lang F.B.F."/>
            <person name="Roger A.J."/>
            <person name="Ruiz-Trillo I."/>
            <person name="Lander E."/>
            <person name="Nusbaum C."/>
        </authorList>
    </citation>
    <scope>NUCLEOTIDE SEQUENCE [LARGE SCALE GENOMIC DNA]</scope>
    <source>
        <strain evidence="3">ATCC 38327</strain>
    </source>
</reference>
<reference evidence="2 3" key="1">
    <citation type="submission" date="2009-11" db="EMBL/GenBank/DDBJ databases">
        <title>Annotation of Allomyces macrogynus ATCC 38327.</title>
        <authorList>
            <consortium name="The Broad Institute Genome Sequencing Platform"/>
            <person name="Russ C."/>
            <person name="Cuomo C."/>
            <person name="Burger G."/>
            <person name="Gray M.W."/>
            <person name="Holland P.W.H."/>
            <person name="King N."/>
            <person name="Lang F.B.F."/>
            <person name="Roger A.J."/>
            <person name="Ruiz-Trillo I."/>
            <person name="Young S.K."/>
            <person name="Zeng Q."/>
            <person name="Gargeya S."/>
            <person name="Fitzgerald M."/>
            <person name="Haas B."/>
            <person name="Abouelleil A."/>
            <person name="Alvarado L."/>
            <person name="Arachchi H.M."/>
            <person name="Berlin A."/>
            <person name="Chapman S.B."/>
            <person name="Gearin G."/>
            <person name="Goldberg J."/>
            <person name="Griggs A."/>
            <person name="Gujja S."/>
            <person name="Hansen M."/>
            <person name="Heiman D."/>
            <person name="Howarth C."/>
            <person name="Larimer J."/>
            <person name="Lui A."/>
            <person name="MacDonald P.J.P."/>
            <person name="McCowen C."/>
            <person name="Montmayeur A."/>
            <person name="Murphy C."/>
            <person name="Neiman D."/>
            <person name="Pearson M."/>
            <person name="Priest M."/>
            <person name="Roberts A."/>
            <person name="Saif S."/>
            <person name="Shea T."/>
            <person name="Sisk P."/>
            <person name="Stolte C."/>
            <person name="Sykes S."/>
            <person name="Wortman J."/>
            <person name="Nusbaum C."/>
            <person name="Birren B."/>
        </authorList>
    </citation>
    <scope>NUCLEOTIDE SEQUENCE [LARGE SCALE GENOMIC DNA]</scope>
    <source>
        <strain evidence="2 3">ATCC 38327</strain>
    </source>
</reference>
<proteinExistence type="predicted"/>
<dbReference type="EMBL" id="GG745330">
    <property type="protein sequence ID" value="KNE56475.1"/>
    <property type="molecule type" value="Genomic_DNA"/>
</dbReference>
<dbReference type="OrthoDB" id="5573176at2759"/>
<protein>
    <recommendedName>
        <fullName evidence="4">RRM Nup35-type domain-containing protein</fullName>
    </recommendedName>
</protein>
<organism evidence="2 3">
    <name type="scientific">Allomyces macrogynus (strain ATCC 38327)</name>
    <name type="common">Allomyces javanicus var. macrogynus</name>
    <dbReference type="NCBI Taxonomy" id="578462"/>
    <lineage>
        <taxon>Eukaryota</taxon>
        <taxon>Fungi</taxon>
        <taxon>Fungi incertae sedis</taxon>
        <taxon>Blastocladiomycota</taxon>
        <taxon>Blastocladiomycetes</taxon>
        <taxon>Blastocladiales</taxon>
        <taxon>Blastocladiaceae</taxon>
        <taxon>Allomyces</taxon>
    </lineage>
</organism>
<feature type="region of interest" description="Disordered" evidence="1">
    <location>
        <begin position="51"/>
        <end position="90"/>
    </location>
</feature>